<dbReference type="RefSeq" id="WP_338293091.1">
    <property type="nucleotide sequence ID" value="NZ_AP027272.1"/>
</dbReference>
<reference evidence="2" key="1">
    <citation type="submission" date="2023-01" db="EMBL/GenBank/DDBJ databases">
        <title>Complete genome sequence of Planctobacterium marinum strain Dej080120_11.</title>
        <authorList>
            <person name="Ueki S."/>
            <person name="Maruyama F."/>
        </authorList>
    </citation>
    <scope>NUCLEOTIDE SEQUENCE</scope>
    <source>
        <strain evidence="2">Dej080120_11</strain>
    </source>
</reference>
<keyword evidence="3" id="KW-1185">Reference proteome</keyword>
<feature type="signal peptide" evidence="1">
    <location>
        <begin position="1"/>
        <end position="20"/>
    </location>
</feature>
<name>A0AA48KV35_9ALTE</name>
<gene>
    <name evidence="2" type="ORF">MACH26_26210</name>
</gene>
<proteinExistence type="predicted"/>
<sequence length="164" mass="18529">MFKKMVLATLLTVTSLASQAEFNLPGSGVIRFPTGTETPLNFGFSFTQSQFGYAFTAGKQEMDVSQLPEKYSIWLGLNKDNLVYVQEFAPAYFTEFEWFLDENSIVLEKKVLSPKRSVGDYVLTINNISYFFKGKQGSIDLYFNDQGIKEIETTGFVKDIGMSE</sequence>
<accession>A0AA48KV35</accession>
<dbReference type="AlphaFoldDB" id="A0AA48KV35"/>
<organism evidence="2 3">
    <name type="scientific">Planctobacterium marinum</name>
    <dbReference type="NCBI Taxonomy" id="1631968"/>
    <lineage>
        <taxon>Bacteria</taxon>
        <taxon>Pseudomonadati</taxon>
        <taxon>Pseudomonadota</taxon>
        <taxon>Gammaproteobacteria</taxon>
        <taxon>Alteromonadales</taxon>
        <taxon>Alteromonadaceae</taxon>
        <taxon>Planctobacterium</taxon>
    </lineage>
</organism>
<protein>
    <submittedName>
        <fullName evidence="2">Uncharacterized protein</fullName>
    </submittedName>
</protein>
<evidence type="ECO:0000256" key="1">
    <source>
        <dbReference type="SAM" id="SignalP"/>
    </source>
</evidence>
<feature type="chain" id="PRO_5041262691" evidence="1">
    <location>
        <begin position="21"/>
        <end position="164"/>
    </location>
</feature>
<evidence type="ECO:0000313" key="2">
    <source>
        <dbReference type="EMBL" id="BDX07100.1"/>
    </source>
</evidence>
<evidence type="ECO:0000313" key="3">
    <source>
        <dbReference type="Proteomes" id="UP001333710"/>
    </source>
</evidence>
<dbReference type="EMBL" id="AP027272">
    <property type="protein sequence ID" value="BDX07100.1"/>
    <property type="molecule type" value="Genomic_DNA"/>
</dbReference>
<dbReference type="Proteomes" id="UP001333710">
    <property type="component" value="Chromosome"/>
</dbReference>
<keyword evidence="1" id="KW-0732">Signal</keyword>
<dbReference type="KEGG" id="pmaw:MACH26_26210"/>